<reference evidence="2" key="1">
    <citation type="submission" date="2020-01" db="EMBL/GenBank/DDBJ databases">
        <authorList>
            <person name="Rat A."/>
        </authorList>
    </citation>
    <scope>NUCLEOTIDE SEQUENCE</scope>
    <source>
        <strain evidence="2">LMG 28251</strain>
    </source>
</reference>
<name>A0AAF1KL22_9PROT</name>
<reference evidence="2" key="2">
    <citation type="journal article" date="2021" name="Syst. Appl. Microbiol.">
        <title>Roseomonas hellenica sp. nov., isolated from roots of wild-growing Alkanna tinctoria.</title>
        <authorList>
            <person name="Rat A."/>
            <person name="Naranjo H.D."/>
            <person name="Lebbe L."/>
            <person name="Cnockaert M."/>
            <person name="Krigas N."/>
            <person name="Grigoriadou K."/>
            <person name="Maloupa E."/>
            <person name="Willems A."/>
        </authorList>
    </citation>
    <scope>NUCLEOTIDE SEQUENCE</scope>
    <source>
        <strain evidence="2">LMG 28251</strain>
    </source>
</reference>
<comment type="caution">
    <text evidence="2">The sequence shown here is derived from an EMBL/GenBank/DDBJ whole genome shotgun (WGS) entry which is preliminary data.</text>
</comment>
<feature type="signal peptide" evidence="1">
    <location>
        <begin position="1"/>
        <end position="22"/>
    </location>
</feature>
<protein>
    <recommendedName>
        <fullName evidence="4">Glycine zipper domain-containing protein</fullName>
    </recommendedName>
</protein>
<dbReference type="AlphaFoldDB" id="A0AAF1KL22"/>
<evidence type="ECO:0000256" key="1">
    <source>
        <dbReference type="SAM" id="SignalP"/>
    </source>
</evidence>
<dbReference type="Proteomes" id="UP001196068">
    <property type="component" value="Unassembled WGS sequence"/>
</dbReference>
<dbReference type="RefSeq" id="WP_211876163.1">
    <property type="nucleotide sequence ID" value="NZ_JAAEDH010000030.1"/>
</dbReference>
<evidence type="ECO:0008006" key="4">
    <source>
        <dbReference type="Google" id="ProtNLM"/>
    </source>
</evidence>
<sequence>MSRPSRLATLFAILGLAGCVVAPGPVEQQATNASIACQQGYQQACNDAAYLQQAASAERNQAQQEANVGTALAAGIVGLAAGAAIVGSSDRGYRRGRPYNRGRYYGRPAYRRY</sequence>
<keyword evidence="1" id="KW-0732">Signal</keyword>
<accession>A0AAF1KL22</accession>
<dbReference type="PROSITE" id="PS51257">
    <property type="entry name" value="PROKAR_LIPOPROTEIN"/>
    <property type="match status" value="1"/>
</dbReference>
<keyword evidence="3" id="KW-1185">Reference proteome</keyword>
<dbReference type="EMBL" id="JAAEDH010000030">
    <property type="protein sequence ID" value="MBR0657300.1"/>
    <property type="molecule type" value="Genomic_DNA"/>
</dbReference>
<organism evidence="2 3">
    <name type="scientific">Plastoroseomonas arctica</name>
    <dbReference type="NCBI Taxonomy" id="1509237"/>
    <lineage>
        <taxon>Bacteria</taxon>
        <taxon>Pseudomonadati</taxon>
        <taxon>Pseudomonadota</taxon>
        <taxon>Alphaproteobacteria</taxon>
        <taxon>Acetobacterales</taxon>
        <taxon>Acetobacteraceae</taxon>
        <taxon>Plastoroseomonas</taxon>
    </lineage>
</organism>
<gene>
    <name evidence="2" type="ORF">GXW79_19650</name>
</gene>
<evidence type="ECO:0000313" key="2">
    <source>
        <dbReference type="EMBL" id="MBR0657300.1"/>
    </source>
</evidence>
<feature type="chain" id="PRO_5042158550" description="Glycine zipper domain-containing protein" evidence="1">
    <location>
        <begin position="23"/>
        <end position="113"/>
    </location>
</feature>
<evidence type="ECO:0000313" key="3">
    <source>
        <dbReference type="Proteomes" id="UP001196068"/>
    </source>
</evidence>
<proteinExistence type="predicted"/>